<dbReference type="EMBL" id="VSSQ01143373">
    <property type="protein sequence ID" value="MPN63647.1"/>
    <property type="molecule type" value="Genomic_DNA"/>
</dbReference>
<gene>
    <name evidence="1" type="ORF">SDC9_211412</name>
</gene>
<proteinExistence type="predicted"/>
<organism evidence="1">
    <name type="scientific">bioreactor metagenome</name>
    <dbReference type="NCBI Taxonomy" id="1076179"/>
    <lineage>
        <taxon>unclassified sequences</taxon>
        <taxon>metagenomes</taxon>
        <taxon>ecological metagenomes</taxon>
    </lineage>
</organism>
<comment type="caution">
    <text evidence="1">The sequence shown here is derived from an EMBL/GenBank/DDBJ whole genome shotgun (WGS) entry which is preliminary data.</text>
</comment>
<protein>
    <submittedName>
        <fullName evidence="1">Uncharacterized protein</fullName>
    </submittedName>
</protein>
<evidence type="ECO:0000313" key="1">
    <source>
        <dbReference type="EMBL" id="MPN63647.1"/>
    </source>
</evidence>
<accession>A0A645JJV3</accession>
<reference evidence="1" key="1">
    <citation type="submission" date="2019-08" db="EMBL/GenBank/DDBJ databases">
        <authorList>
            <person name="Kucharzyk K."/>
            <person name="Murdoch R.W."/>
            <person name="Higgins S."/>
            <person name="Loffler F."/>
        </authorList>
    </citation>
    <scope>NUCLEOTIDE SEQUENCE</scope>
</reference>
<sequence>MYQMATTSIPPQVILSFICEAFPVMFFKKQMSDGSRRVMEIVEALGVEDGGVRTRTLYRYDAQTGRHEKVHPISEALAQTLAENDAPADTIKKFT</sequence>
<name>A0A645JJV3_9ZZZZ</name>
<dbReference type="AlphaFoldDB" id="A0A645JJV3"/>